<name>A0ABV9GS08_9BACL</name>
<accession>A0ABV9GS08</accession>
<evidence type="ECO:0000256" key="7">
    <source>
        <dbReference type="ARBA" id="ARBA00023137"/>
    </source>
</evidence>
<dbReference type="SUPFAM" id="SSF52540">
    <property type="entry name" value="P-loop containing nucleoside triphosphate hydrolases"/>
    <property type="match status" value="1"/>
</dbReference>
<comment type="catalytic activity">
    <reaction evidence="8">
        <text>L-tyrosyl-[protein] + ATP = O-phospho-L-tyrosyl-[protein] + ADP + H(+)</text>
        <dbReference type="Rhea" id="RHEA:10596"/>
        <dbReference type="Rhea" id="RHEA-COMP:10136"/>
        <dbReference type="Rhea" id="RHEA-COMP:20101"/>
        <dbReference type="ChEBI" id="CHEBI:15378"/>
        <dbReference type="ChEBI" id="CHEBI:30616"/>
        <dbReference type="ChEBI" id="CHEBI:46858"/>
        <dbReference type="ChEBI" id="CHEBI:61978"/>
        <dbReference type="ChEBI" id="CHEBI:456216"/>
        <dbReference type="EC" id="2.7.10.2"/>
    </reaction>
</comment>
<dbReference type="NCBIfam" id="TIGR01007">
    <property type="entry name" value="eps_fam"/>
    <property type="match status" value="1"/>
</dbReference>
<dbReference type="InterPro" id="IPR005702">
    <property type="entry name" value="Wzc-like_C"/>
</dbReference>
<evidence type="ECO:0000256" key="1">
    <source>
        <dbReference type="ARBA" id="ARBA00007316"/>
    </source>
</evidence>
<evidence type="ECO:0000313" key="11">
    <source>
        <dbReference type="Proteomes" id="UP001596022"/>
    </source>
</evidence>
<protein>
    <recommendedName>
        <fullName evidence="2">non-specific protein-tyrosine kinase</fullName>
        <ecNumber evidence="2">2.7.10.2</ecNumber>
    </recommendedName>
</protein>
<keyword evidence="4" id="KW-0547">Nucleotide-binding</keyword>
<gene>
    <name evidence="10" type="ORF">ACFO4N_15245</name>
</gene>
<evidence type="ECO:0000256" key="3">
    <source>
        <dbReference type="ARBA" id="ARBA00022679"/>
    </source>
</evidence>
<keyword evidence="11" id="KW-1185">Reference proteome</keyword>
<sequence length="217" mass="23795">MFKRKRDTEAKRKCLVSYFYQDAKITEEYLKIFMNIKFSAPDQAKRTIIITSPSHGEGKTTTTTNLGAAIAHLGEKVLIVDADLRKPTMHHTFKLGNTIGLTSVLLGKLGLDEAAQATGIATLKVLTSGPNHNNPAKLLNSSNMGELIETALNTYDLVLFDTPPFLEVTDANMLANVCQGVIFVVKKGKTKMIKVAECKRLLELTGTKMIGSILNQK</sequence>
<dbReference type="InterPro" id="IPR027417">
    <property type="entry name" value="P-loop_NTPase"/>
</dbReference>
<dbReference type="CDD" id="cd05387">
    <property type="entry name" value="BY-kinase"/>
    <property type="match status" value="1"/>
</dbReference>
<dbReference type="EMBL" id="JBHSFW010000015">
    <property type="protein sequence ID" value="MFC4620067.1"/>
    <property type="molecule type" value="Genomic_DNA"/>
</dbReference>
<organism evidence="10 11">
    <name type="scientific">Camelliibacillus cellulosilyticus</name>
    <dbReference type="NCBI Taxonomy" id="2174486"/>
    <lineage>
        <taxon>Bacteria</taxon>
        <taxon>Bacillati</taxon>
        <taxon>Bacillota</taxon>
        <taxon>Bacilli</taxon>
        <taxon>Bacillales</taxon>
        <taxon>Sporolactobacillaceae</taxon>
        <taxon>Camelliibacillus</taxon>
    </lineage>
</organism>
<dbReference type="InterPro" id="IPR025669">
    <property type="entry name" value="AAA_dom"/>
</dbReference>
<comment type="similarity">
    <text evidence="1">Belongs to the CpsD/CapB family.</text>
</comment>
<dbReference type="RefSeq" id="WP_376847158.1">
    <property type="nucleotide sequence ID" value="NZ_JBHSFW010000015.1"/>
</dbReference>
<dbReference type="Gene3D" id="3.40.50.300">
    <property type="entry name" value="P-loop containing nucleotide triphosphate hydrolases"/>
    <property type="match status" value="1"/>
</dbReference>
<feature type="domain" description="AAA" evidence="9">
    <location>
        <begin position="46"/>
        <end position="176"/>
    </location>
</feature>
<dbReference type="Pfam" id="PF13614">
    <property type="entry name" value="AAA_31"/>
    <property type="match status" value="1"/>
</dbReference>
<dbReference type="EC" id="2.7.10.2" evidence="2"/>
<keyword evidence="6" id="KW-0067">ATP-binding</keyword>
<keyword evidence="7" id="KW-0829">Tyrosine-protein kinase</keyword>
<reference evidence="11" key="1">
    <citation type="journal article" date="2019" name="Int. J. Syst. Evol. Microbiol.">
        <title>The Global Catalogue of Microorganisms (GCM) 10K type strain sequencing project: providing services to taxonomists for standard genome sequencing and annotation.</title>
        <authorList>
            <consortium name="The Broad Institute Genomics Platform"/>
            <consortium name="The Broad Institute Genome Sequencing Center for Infectious Disease"/>
            <person name="Wu L."/>
            <person name="Ma J."/>
        </authorList>
    </citation>
    <scope>NUCLEOTIDE SEQUENCE [LARGE SCALE GENOMIC DNA]</scope>
    <source>
        <strain evidence="11">CGMCC 1.16306</strain>
    </source>
</reference>
<evidence type="ECO:0000256" key="5">
    <source>
        <dbReference type="ARBA" id="ARBA00022777"/>
    </source>
</evidence>
<keyword evidence="5 10" id="KW-0418">Kinase</keyword>
<evidence type="ECO:0000256" key="4">
    <source>
        <dbReference type="ARBA" id="ARBA00022741"/>
    </source>
</evidence>
<evidence type="ECO:0000256" key="6">
    <source>
        <dbReference type="ARBA" id="ARBA00022840"/>
    </source>
</evidence>
<evidence type="ECO:0000256" key="2">
    <source>
        <dbReference type="ARBA" id="ARBA00011903"/>
    </source>
</evidence>
<keyword evidence="3 10" id="KW-0808">Transferase</keyword>
<dbReference type="PANTHER" id="PTHR32309:SF13">
    <property type="entry name" value="FERRIC ENTEROBACTIN TRANSPORT PROTEIN FEPE"/>
    <property type="match status" value="1"/>
</dbReference>
<dbReference type="InterPro" id="IPR050445">
    <property type="entry name" value="Bact_polysacc_biosynth/exp"/>
</dbReference>
<evidence type="ECO:0000313" key="10">
    <source>
        <dbReference type="EMBL" id="MFC4620067.1"/>
    </source>
</evidence>
<comment type="caution">
    <text evidence="10">The sequence shown here is derived from an EMBL/GenBank/DDBJ whole genome shotgun (WGS) entry which is preliminary data.</text>
</comment>
<proteinExistence type="inferred from homology"/>
<dbReference type="Proteomes" id="UP001596022">
    <property type="component" value="Unassembled WGS sequence"/>
</dbReference>
<dbReference type="PANTHER" id="PTHR32309">
    <property type="entry name" value="TYROSINE-PROTEIN KINASE"/>
    <property type="match status" value="1"/>
</dbReference>
<evidence type="ECO:0000259" key="9">
    <source>
        <dbReference type="Pfam" id="PF13614"/>
    </source>
</evidence>
<evidence type="ECO:0000256" key="8">
    <source>
        <dbReference type="ARBA" id="ARBA00051245"/>
    </source>
</evidence>
<dbReference type="GO" id="GO:0004715">
    <property type="term" value="F:non-membrane spanning protein tyrosine kinase activity"/>
    <property type="evidence" value="ECO:0007669"/>
    <property type="project" value="UniProtKB-EC"/>
</dbReference>